<sequence length="453" mass="48171">MKSTVTKLIAFLVLPSMLLLTSCGDDNGVGPDPDPDPDPDIEIPAVYEDLPGELIAEDQTWSNDTTLTGPRFVLPGVTLTVEPGVEVSFTYHNNNNAEVGTIITLPGDVANFDSPQASGRLVAEGTADNPIVFTSERKEVASWGGIILAGEASNNVPGGLGEIEGLDQGVQYGADTGNGESFNDQDDSGHLSYVRIEYSGYSIADGSELQALTLYSVGSETQLDHISIYQSVDDGVELFGGTVDIKYLVIKGAQDDTFDYDQGWTGRGQFWVGVQTDGTPSNRGFENDGCDDQADCSGGNGPTSPQIFNATIYGNDAANGETIRGLHLRESIEGEYKNIIVANFGKNTEAPIYVDTEDGTDANVGSSLTFGGNISHNNANDGSSLAYYSDLGLQNVDPQFVDAASFNFALQAGSPALTSGVEVPSDDFFDQVDYSGAFGTEDWTQEGSWVRWE</sequence>
<evidence type="ECO:0000313" key="3">
    <source>
        <dbReference type="Proteomes" id="UP001207918"/>
    </source>
</evidence>
<dbReference type="Proteomes" id="UP001207918">
    <property type="component" value="Unassembled WGS sequence"/>
</dbReference>
<evidence type="ECO:0000313" key="2">
    <source>
        <dbReference type="EMBL" id="MCW9708378.1"/>
    </source>
</evidence>
<dbReference type="PANTHER" id="PTHR41339:SF1">
    <property type="entry name" value="SECRETED PROTEIN"/>
    <property type="match status" value="1"/>
</dbReference>
<evidence type="ECO:0008006" key="4">
    <source>
        <dbReference type="Google" id="ProtNLM"/>
    </source>
</evidence>
<protein>
    <recommendedName>
        <fullName evidence="4">Right handed beta helix region</fullName>
    </recommendedName>
</protein>
<feature type="chain" id="PRO_5047215692" description="Right handed beta helix region" evidence="1">
    <location>
        <begin position="28"/>
        <end position="453"/>
    </location>
</feature>
<dbReference type="RefSeq" id="WP_265767162.1">
    <property type="nucleotide sequence ID" value="NZ_JAGGJA010000012.1"/>
</dbReference>
<name>A0ABT3PR85_9BACT</name>
<reference evidence="2 3" key="1">
    <citation type="submission" date="2021-03" db="EMBL/GenBank/DDBJ databases">
        <title>Aliifodinibius sp. nov., a new bacterium isolated from saline soil.</title>
        <authorList>
            <person name="Galisteo C."/>
            <person name="De La Haba R."/>
            <person name="Sanchez-Porro C."/>
            <person name="Ventosa A."/>
        </authorList>
    </citation>
    <scope>NUCLEOTIDE SEQUENCE [LARGE SCALE GENOMIC DNA]</scope>
    <source>
        <strain evidence="2 3">1BSP15-2V2</strain>
    </source>
</reference>
<accession>A0ABT3PR85</accession>
<dbReference type="PANTHER" id="PTHR41339">
    <property type="entry name" value="LIPL48"/>
    <property type="match status" value="1"/>
</dbReference>
<evidence type="ECO:0000256" key="1">
    <source>
        <dbReference type="SAM" id="SignalP"/>
    </source>
</evidence>
<gene>
    <name evidence="2" type="ORF">J6I44_16040</name>
</gene>
<feature type="signal peptide" evidence="1">
    <location>
        <begin position="1"/>
        <end position="27"/>
    </location>
</feature>
<proteinExistence type="predicted"/>
<keyword evidence="1" id="KW-0732">Signal</keyword>
<keyword evidence="3" id="KW-1185">Reference proteome</keyword>
<comment type="caution">
    <text evidence="2">The sequence shown here is derived from an EMBL/GenBank/DDBJ whole genome shotgun (WGS) entry which is preliminary data.</text>
</comment>
<dbReference type="PROSITE" id="PS51257">
    <property type="entry name" value="PROKAR_LIPOPROTEIN"/>
    <property type="match status" value="1"/>
</dbReference>
<organism evidence="2 3">
    <name type="scientific">Fodinibius salsisoli</name>
    <dbReference type="NCBI Taxonomy" id="2820877"/>
    <lineage>
        <taxon>Bacteria</taxon>
        <taxon>Pseudomonadati</taxon>
        <taxon>Balneolota</taxon>
        <taxon>Balneolia</taxon>
        <taxon>Balneolales</taxon>
        <taxon>Balneolaceae</taxon>
        <taxon>Fodinibius</taxon>
    </lineage>
</organism>
<dbReference type="EMBL" id="JAGGJA010000012">
    <property type="protein sequence ID" value="MCW9708378.1"/>
    <property type="molecule type" value="Genomic_DNA"/>
</dbReference>